<dbReference type="AlphaFoldDB" id="A0A8H8P3E0"/>
<dbReference type="Proteomes" id="UP000650533">
    <property type="component" value="Chromosome 10"/>
</dbReference>
<evidence type="ECO:0000256" key="2">
    <source>
        <dbReference type="ARBA" id="ARBA00022679"/>
    </source>
</evidence>
<protein>
    <submittedName>
        <fullName evidence="3">UDP-glucoronosyl and UDP-glucosyl transferase</fullName>
    </submittedName>
</protein>
<evidence type="ECO:0000256" key="1">
    <source>
        <dbReference type="ARBA" id="ARBA00009995"/>
    </source>
</evidence>
<accession>A0A8H8P3E0</accession>
<keyword evidence="2 3" id="KW-0808">Transferase</keyword>
<dbReference type="InterPro" id="IPR002213">
    <property type="entry name" value="UDP_glucos_trans"/>
</dbReference>
<dbReference type="EMBL" id="CP059667">
    <property type="protein sequence ID" value="QRW23602.1"/>
    <property type="molecule type" value="Genomic_DNA"/>
</dbReference>
<dbReference type="PANTHER" id="PTHR48047">
    <property type="entry name" value="GLYCOSYLTRANSFERASE"/>
    <property type="match status" value="1"/>
</dbReference>
<dbReference type="GO" id="GO:0035251">
    <property type="term" value="F:UDP-glucosyltransferase activity"/>
    <property type="evidence" value="ECO:0007669"/>
    <property type="project" value="TreeGrafter"/>
</dbReference>
<dbReference type="KEGG" id="rsx:RhiXN_08638"/>
<dbReference type="Gene3D" id="3.40.50.2000">
    <property type="entry name" value="Glycogen Phosphorylase B"/>
    <property type="match status" value="4"/>
</dbReference>
<dbReference type="RefSeq" id="XP_043183839.1">
    <property type="nucleotide sequence ID" value="XM_043328454.1"/>
</dbReference>
<proteinExistence type="inferred from homology"/>
<dbReference type="PANTHER" id="PTHR48047:SF215">
    <property type="entry name" value="GLYCOSYLTRANSFERASE"/>
    <property type="match status" value="1"/>
</dbReference>
<sequence>MTFISLKHVVFVPGPSWGHLRPGMKTAIRMIEKFPNLFISLFVYHTEVSKANKYLDTQPPVYSQRIRVVTFSAEESGPPVIIDNAIEMLDHLEACFNLWINSELRQATVFHIGDKPIGAPSLVIEDLANGGVTLRCKKAHGIPIAGWWLMPVSSLIMVTGHEETGIRTVYEALAQLDASKETDFLTKANEVYLQNISDRLITMPGIPAIYDWELNPQYLPYIPPFLAYLVPRMITMLESINTLACGIAFEMEPICAASLSTAFGRPIAPFFIGPAVDLTPPQQLDPDSPVTQFLDRSFTEKGAHSVIYVAFGTTFFPLPSSVSHLMAALDEIPKAGFRFVFALSSESAGVNQEWMDGHIEAGNAIFPRWANQTAVLEHPAIHYFLSHGGWNSSTEALVRGVPMIFWPFMGDQATNALQIANIHDCGFELLQVRTGPAKSKSYQNGADVEIIGTDDAISEMMKWDDKRHVMRRKRGLPTISGIFLHTYNGTPPLKHVVFLSAPAWSHLRPALKTALRMVEKFPDLFISLFVYHSELSNANKYLSNQQSVCSRRIKIVTGSSVKTAPTLATSNPMEMLDFLELSFKLWITSELQLGSVIQVDGRPVDAPSVIMEDVFNGGMSLSCKNEHNLPIVGWWLATSASLMTITGHKSTRVTESLALLCAQGKLNWFSKAADVLVQLNKINFISTTFDWVLNISSQLLQNASDRLINIPGLPPHREWELNPQYFPFMPLFMAYLVPRVTRIINEVDAIACCTTLEMEPVCAASLSSSFKYPIESFFIGPAVDLASPNHENDSDSLVTQFLNRAYTEDGAHSVIYIAFGTVFFPSSSSIPHLMAILDEIPKAGLKFIFSLSSASAKLEKAWMDAHIAAGNAIFPDWTNQTAATHYFLSHGGWSSCTEALVRGVPMIFWPFTGDQPVNSMQIAEIHDCGFELLQIRTGPAKSKAYQNGTEIEIAGTDDASSYSPYSSSSSSLSSSFPAICKRDPHPSCNPPSIAFPAVGLATTVGALTVALELARDIPISPAPIASPATPLRTCIPTPPIPIPIPIPIAVAVAPPTRLENIPIPLVLFPPAGDKNPAPAVPESSPTP</sequence>
<reference evidence="3" key="1">
    <citation type="submission" date="2020-05" db="EMBL/GenBank/DDBJ databases">
        <title>Evolutionary and genomic comparisons of hybrid uninucleate and nonhybrid Rhizoctonia fungi.</title>
        <authorList>
            <person name="Li C."/>
            <person name="Chen X."/>
        </authorList>
    </citation>
    <scope>NUCLEOTIDE SEQUENCE</scope>
    <source>
        <strain evidence="3">AG-1 IA</strain>
    </source>
</reference>
<name>A0A8H8P3E0_9AGAM</name>
<gene>
    <name evidence="3" type="ORF">RhiXN_08638</name>
</gene>
<comment type="similarity">
    <text evidence="1">Belongs to the UDP-glycosyltransferase family.</text>
</comment>
<organism evidence="3 4">
    <name type="scientific">Rhizoctonia solani</name>
    <dbReference type="NCBI Taxonomy" id="456999"/>
    <lineage>
        <taxon>Eukaryota</taxon>
        <taxon>Fungi</taxon>
        <taxon>Dikarya</taxon>
        <taxon>Basidiomycota</taxon>
        <taxon>Agaricomycotina</taxon>
        <taxon>Agaricomycetes</taxon>
        <taxon>Cantharellales</taxon>
        <taxon>Ceratobasidiaceae</taxon>
        <taxon>Rhizoctonia</taxon>
    </lineage>
</organism>
<dbReference type="CDD" id="cd03784">
    <property type="entry name" value="GT1_Gtf-like"/>
    <property type="match status" value="1"/>
</dbReference>
<dbReference type="Pfam" id="PF00201">
    <property type="entry name" value="UDPGT"/>
    <property type="match status" value="2"/>
</dbReference>
<dbReference type="SUPFAM" id="SSF53756">
    <property type="entry name" value="UDP-Glycosyltransferase/glycogen phosphorylase"/>
    <property type="match status" value="2"/>
</dbReference>
<evidence type="ECO:0000313" key="3">
    <source>
        <dbReference type="EMBL" id="QRW23602.1"/>
    </source>
</evidence>
<evidence type="ECO:0000313" key="4">
    <source>
        <dbReference type="Proteomes" id="UP000650533"/>
    </source>
</evidence>
<dbReference type="GeneID" id="67030917"/>